<comment type="subcellular location">
    <subcellularLocation>
        <location evidence="9">Cytoplasm</location>
    </subcellularLocation>
</comment>
<keyword evidence="4 9" id="KW-0547">Nucleotide-binding</keyword>
<dbReference type="InterPro" id="IPR004821">
    <property type="entry name" value="Cyt_trans-like"/>
</dbReference>
<evidence type="ECO:0000256" key="5">
    <source>
        <dbReference type="ARBA" id="ARBA00022840"/>
    </source>
</evidence>
<dbReference type="GO" id="GO:0005524">
    <property type="term" value="F:ATP binding"/>
    <property type="evidence" value="ECO:0007669"/>
    <property type="project" value="UniProtKB-KW"/>
</dbReference>
<comment type="caution">
    <text evidence="9">Lacks conserved residue(s) required for the propagation of feature annotation.</text>
</comment>
<feature type="binding site" evidence="9">
    <location>
        <position position="80"/>
    </location>
    <ligand>
        <name>substrate</name>
    </ligand>
</feature>
<protein>
    <recommendedName>
        <fullName evidence="9">Phosphopantetheine adenylyltransferase</fullName>
        <ecNumber evidence="9">2.7.7.3</ecNumber>
    </recommendedName>
    <alternativeName>
        <fullName evidence="9">Dephospho-CoA pyrophosphorylase</fullName>
    </alternativeName>
    <alternativeName>
        <fullName evidence="9">Pantetheine-phosphate adenylyltransferase</fullName>
        <shortName evidence="9">PPAT</shortName>
    </alternativeName>
</protein>
<evidence type="ECO:0000256" key="1">
    <source>
        <dbReference type="ARBA" id="ARBA00022490"/>
    </source>
</evidence>
<evidence type="ECO:0000313" key="12">
    <source>
        <dbReference type="Proteomes" id="UP000001845"/>
    </source>
</evidence>
<evidence type="ECO:0000259" key="10">
    <source>
        <dbReference type="Pfam" id="PF01467"/>
    </source>
</evidence>
<comment type="subunit">
    <text evidence="9">Homohexamer.</text>
</comment>
<feature type="domain" description="Cytidyltransferase-like" evidence="10">
    <location>
        <begin position="9"/>
        <end position="139"/>
    </location>
</feature>
<dbReference type="NCBIfam" id="TIGR01510">
    <property type="entry name" value="coaD_prev_kdtB"/>
    <property type="match status" value="1"/>
</dbReference>
<feature type="binding site" evidence="9">
    <location>
        <begin position="13"/>
        <end position="14"/>
    </location>
    <ligand>
        <name>ATP</name>
        <dbReference type="ChEBI" id="CHEBI:30616"/>
    </ligand>
</feature>
<feature type="binding site" evidence="9">
    <location>
        <begin position="130"/>
        <end position="136"/>
    </location>
    <ligand>
        <name>ATP</name>
        <dbReference type="ChEBI" id="CHEBI:30616"/>
    </ligand>
</feature>
<dbReference type="Proteomes" id="UP000001845">
    <property type="component" value="Chromosome"/>
</dbReference>
<evidence type="ECO:0000256" key="8">
    <source>
        <dbReference type="ARBA" id="ARBA00029346"/>
    </source>
</evidence>
<name>D5E5V4_MYCCM</name>
<evidence type="ECO:0000256" key="6">
    <source>
        <dbReference type="ARBA" id="ARBA00022842"/>
    </source>
</evidence>
<dbReference type="Gene3D" id="3.40.50.620">
    <property type="entry name" value="HUPs"/>
    <property type="match status" value="1"/>
</dbReference>
<gene>
    <name evidence="9 11" type="primary">coaD</name>
    <name evidence="11" type="ordered locus">MCRO_0527</name>
</gene>
<keyword evidence="2 9" id="KW-0808">Transferase</keyword>
<feature type="binding site" evidence="9">
    <location>
        <position position="21"/>
    </location>
    <ligand>
        <name>ATP</name>
        <dbReference type="ChEBI" id="CHEBI:30616"/>
    </ligand>
</feature>
<reference key="2">
    <citation type="submission" date="2010-03" db="EMBL/GenBank/DDBJ databases">
        <authorList>
            <person name="Ma Z."/>
            <person name="Wang X."/>
            <person name="Liu H."/>
        </authorList>
    </citation>
    <scope>NUCLEOTIDE SEQUENCE</scope>
    <source>
        <strain>MP145</strain>
    </source>
</reference>
<dbReference type="InterPro" id="IPR014729">
    <property type="entry name" value="Rossmann-like_a/b/a_fold"/>
</dbReference>
<evidence type="ECO:0000256" key="9">
    <source>
        <dbReference type="HAMAP-Rule" id="MF_00151"/>
    </source>
</evidence>
<comment type="pathway">
    <text evidence="9">Cofactor biosynthesis; coenzyme A biosynthesis; CoA from (R)-pantothenate: step 4/5.</text>
</comment>
<dbReference type="GO" id="GO:0015937">
    <property type="term" value="P:coenzyme A biosynthetic process"/>
    <property type="evidence" value="ECO:0007669"/>
    <property type="project" value="UniProtKB-UniRule"/>
</dbReference>
<dbReference type="eggNOG" id="COG0669">
    <property type="taxonomic scope" value="Bacteria"/>
</dbReference>
<feature type="binding site" evidence="9">
    <location>
        <position position="94"/>
    </location>
    <ligand>
        <name>substrate</name>
    </ligand>
</feature>
<feature type="binding site" evidence="9">
    <location>
        <position position="13"/>
    </location>
    <ligand>
        <name>substrate</name>
    </ligand>
</feature>
<comment type="function">
    <text evidence="9">Reversibly transfers an adenylyl group from ATP to 4'-phosphopantetheine, yielding dephospho-CoA (dPCoA) and pyrophosphate.</text>
</comment>
<comment type="similarity">
    <text evidence="9">Belongs to the bacterial CoaD family.</text>
</comment>
<keyword evidence="12" id="KW-1185">Reference proteome</keyword>
<keyword evidence="5 9" id="KW-0067">ATP-binding</keyword>
<feature type="site" description="Transition state stabilizer" evidence="9">
    <location>
        <position position="21"/>
    </location>
</feature>
<reference evidence="11 12" key="3">
    <citation type="journal article" date="2011" name="J. Bacteriol.">
        <title>Genome sequences of Mycoplasma alligatoris A21JP2T and Mycoplasma crocodyli MP145T.</title>
        <authorList>
            <person name="Brown D.R."/>
            <person name="Farmerie W.G."/>
            <person name="May M."/>
            <person name="Benders G.A."/>
            <person name="Durkin A.S."/>
            <person name="Hlavinka K."/>
            <person name="Hostetler J."/>
            <person name="Jackson J."/>
            <person name="Johnson J."/>
            <person name="Miller R.H."/>
            <person name="Paralanov V."/>
            <person name="Radune D."/>
            <person name="Szczypinski B."/>
            <person name="Glass J.I."/>
        </authorList>
    </citation>
    <scope>NUCLEOTIDE SEQUENCE [LARGE SCALE GENOMIC DNA]</scope>
    <source>
        <strain evidence="12">ATCC 51981 / MP145</strain>
    </source>
</reference>
<dbReference type="HOGENOM" id="CLU_100149_2_0_14"/>
<keyword evidence="7 9" id="KW-0173">Coenzyme A biosynthesis</keyword>
<feature type="binding site" evidence="9">
    <location>
        <position position="105"/>
    </location>
    <ligand>
        <name>ATP</name>
        <dbReference type="ChEBI" id="CHEBI:30616"/>
    </ligand>
</feature>
<dbReference type="EMBL" id="CP001991">
    <property type="protein sequence ID" value="ADE19694.1"/>
    <property type="molecule type" value="Genomic_DNA"/>
</dbReference>
<dbReference type="SUPFAM" id="SSF52374">
    <property type="entry name" value="Nucleotidylyl transferase"/>
    <property type="match status" value="1"/>
</dbReference>
<evidence type="ECO:0000256" key="2">
    <source>
        <dbReference type="ARBA" id="ARBA00022679"/>
    </source>
</evidence>
<dbReference type="InterPro" id="IPR001980">
    <property type="entry name" value="PPAT"/>
</dbReference>
<keyword evidence="3 9" id="KW-0548">Nucleotidyltransferase</keyword>
<comment type="cofactor">
    <cofactor evidence="9">
        <name>Mg(2+)</name>
        <dbReference type="ChEBI" id="CHEBI:18420"/>
    </cofactor>
</comment>
<evidence type="ECO:0000256" key="3">
    <source>
        <dbReference type="ARBA" id="ARBA00022695"/>
    </source>
</evidence>
<dbReference type="UniPathway" id="UPA00241">
    <property type="reaction ID" value="UER00355"/>
</dbReference>
<dbReference type="PANTHER" id="PTHR21342">
    <property type="entry name" value="PHOSPHOPANTETHEINE ADENYLYLTRANSFERASE"/>
    <property type="match status" value="1"/>
</dbReference>
<keyword evidence="1 9" id="KW-0963">Cytoplasm</keyword>
<sequence>MKAKSKKAIYAGSFDPFHKGHLELLKKSLKLFDYVYLVVSINPDKNNALNLDRRYKNVCDIVEKEKLLNVEVLLNTNDLIANVAKKYGVNFLIRSSRNENDFQYEMELAAGNKHVNNDLETVILIPDYEYIEYSSTLERHKEKLGK</sequence>
<dbReference type="KEGG" id="mcd:MCRO_0527"/>
<dbReference type="PRINTS" id="PR01020">
    <property type="entry name" value="LPSBIOSNTHSS"/>
</dbReference>
<evidence type="ECO:0000313" key="11">
    <source>
        <dbReference type="EMBL" id="ADE19694.1"/>
    </source>
</evidence>
<evidence type="ECO:0000256" key="7">
    <source>
        <dbReference type="ARBA" id="ARBA00022993"/>
    </source>
</evidence>
<comment type="catalytic activity">
    <reaction evidence="8 9">
        <text>(R)-4'-phosphopantetheine + ATP + H(+) = 3'-dephospho-CoA + diphosphate</text>
        <dbReference type="Rhea" id="RHEA:19801"/>
        <dbReference type="ChEBI" id="CHEBI:15378"/>
        <dbReference type="ChEBI" id="CHEBI:30616"/>
        <dbReference type="ChEBI" id="CHEBI:33019"/>
        <dbReference type="ChEBI" id="CHEBI:57328"/>
        <dbReference type="ChEBI" id="CHEBI:61723"/>
        <dbReference type="EC" id="2.7.7.3"/>
    </reaction>
</comment>
<organism evidence="11 12">
    <name type="scientific">Mycoplasma crocodyli (strain ATCC 51981 / MP145)</name>
    <dbReference type="NCBI Taxonomy" id="512564"/>
    <lineage>
        <taxon>Bacteria</taxon>
        <taxon>Bacillati</taxon>
        <taxon>Mycoplasmatota</taxon>
        <taxon>Mollicutes</taxon>
        <taxon>Mycoplasmataceae</taxon>
        <taxon>Mycoplasma</taxon>
    </lineage>
</organism>
<accession>D5E5V4</accession>
<dbReference type="PANTHER" id="PTHR21342:SF1">
    <property type="entry name" value="PHOSPHOPANTETHEINE ADENYLYLTRANSFERASE"/>
    <property type="match status" value="1"/>
</dbReference>
<dbReference type="Pfam" id="PF01467">
    <property type="entry name" value="CTP_transf_like"/>
    <property type="match status" value="1"/>
</dbReference>
<dbReference type="NCBIfam" id="TIGR00125">
    <property type="entry name" value="cyt_tran_rel"/>
    <property type="match status" value="1"/>
</dbReference>
<dbReference type="STRING" id="512564.MCRO_0527"/>
<evidence type="ECO:0000256" key="4">
    <source>
        <dbReference type="ARBA" id="ARBA00022741"/>
    </source>
</evidence>
<reference evidence="12" key="1">
    <citation type="submission" date="2010-03" db="EMBL/GenBank/DDBJ databases">
        <title>The complete genome of Mycoplasma crocodyli MP145.</title>
        <authorList>
            <person name="Glass J.I."/>
            <person name="Durkin A.S."/>
            <person name="Hostetler J."/>
            <person name="Jackson J."/>
            <person name="Johnson J."/>
            <person name="May M.A."/>
            <person name="Paralanov V."/>
            <person name="Radune D."/>
            <person name="Szczypinski B."/>
            <person name="Brown D.R."/>
        </authorList>
    </citation>
    <scope>NUCLEOTIDE SEQUENCE [LARGE SCALE GENOMIC DNA]</scope>
    <source>
        <strain evidence="12">ATCC 51981 / MP145</strain>
    </source>
</reference>
<dbReference type="GO" id="GO:0004595">
    <property type="term" value="F:pantetheine-phosphate adenylyltransferase activity"/>
    <property type="evidence" value="ECO:0007669"/>
    <property type="project" value="UniProtKB-UniRule"/>
</dbReference>
<keyword evidence="6 9" id="KW-0460">Magnesium</keyword>
<dbReference type="EC" id="2.7.7.3" evidence="9"/>
<feature type="binding site" evidence="9">
    <location>
        <position position="45"/>
    </location>
    <ligand>
        <name>substrate</name>
    </ligand>
</feature>
<dbReference type="GO" id="GO:0005737">
    <property type="term" value="C:cytoplasm"/>
    <property type="evidence" value="ECO:0007669"/>
    <property type="project" value="UniProtKB-SubCell"/>
</dbReference>
<dbReference type="AlphaFoldDB" id="D5E5V4"/>
<dbReference type="HAMAP" id="MF_00151">
    <property type="entry name" value="PPAT_bact"/>
    <property type="match status" value="1"/>
</dbReference>
<proteinExistence type="inferred from homology"/>